<evidence type="ECO:0000256" key="10">
    <source>
        <dbReference type="ARBA" id="ARBA00023273"/>
    </source>
</evidence>
<evidence type="ECO:0000256" key="2">
    <source>
        <dbReference type="ARBA" id="ARBA00004611"/>
    </source>
</evidence>
<dbReference type="SMART" id="SM00365">
    <property type="entry name" value="LRR_SD22"/>
    <property type="match status" value="4"/>
</dbReference>
<keyword evidence="7" id="KW-0175">Coiled coil</keyword>
<evidence type="ECO:0000256" key="12">
    <source>
        <dbReference type="ARBA" id="ARBA00038378"/>
    </source>
</evidence>
<keyword evidence="6" id="KW-0282">Flagellum</keyword>
<feature type="region of interest" description="Disordered" evidence="14">
    <location>
        <begin position="455"/>
        <end position="491"/>
    </location>
</feature>
<dbReference type="Gene3D" id="3.80.10.10">
    <property type="entry name" value="Ribonuclease Inhibitor"/>
    <property type="match status" value="1"/>
</dbReference>
<dbReference type="EMBL" id="CADCXV010000147">
    <property type="protein sequence ID" value="CAB0028457.1"/>
    <property type="molecule type" value="Genomic_DNA"/>
</dbReference>
<keyword evidence="10" id="KW-0966">Cell projection</keyword>
<comment type="function">
    <text evidence="1">Cilium-specific protein required for cilia structures.</text>
</comment>
<reference evidence="15 16" key="1">
    <citation type="submission" date="2020-02" db="EMBL/GenBank/DDBJ databases">
        <authorList>
            <person name="Ferguson B K."/>
        </authorList>
    </citation>
    <scope>NUCLEOTIDE SEQUENCE [LARGE SCALE GENOMIC DNA]</scope>
</reference>
<feature type="compositionally biased region" description="Acidic residues" evidence="14">
    <location>
        <begin position="462"/>
        <end position="473"/>
    </location>
</feature>
<dbReference type="Pfam" id="PF14580">
    <property type="entry name" value="LRR_9"/>
    <property type="match status" value="1"/>
</dbReference>
<proteinExistence type="inferred from homology"/>
<dbReference type="PANTHER" id="PTHR45973:SF12">
    <property type="entry name" value="DYNEIN REGULATORY COMPLEX SUBUNIT 3"/>
    <property type="match status" value="1"/>
</dbReference>
<dbReference type="InterPro" id="IPR032675">
    <property type="entry name" value="LRR_dom_sf"/>
</dbReference>
<evidence type="ECO:0000256" key="11">
    <source>
        <dbReference type="ARBA" id="ARBA00024433"/>
    </source>
</evidence>
<dbReference type="SUPFAM" id="SSF52058">
    <property type="entry name" value="L domain-like"/>
    <property type="match status" value="1"/>
</dbReference>
<dbReference type="PROSITE" id="PS51450">
    <property type="entry name" value="LRR"/>
    <property type="match status" value="2"/>
</dbReference>
<evidence type="ECO:0000313" key="15">
    <source>
        <dbReference type="EMBL" id="CAB0028457.1"/>
    </source>
</evidence>
<keyword evidence="3" id="KW-0963">Cytoplasm</keyword>
<dbReference type="InterPro" id="IPR001611">
    <property type="entry name" value="Leu-rich_rpt"/>
</dbReference>
<gene>
    <name evidence="15" type="ORF">TBRA_LOCUS626</name>
</gene>
<evidence type="ECO:0000256" key="13">
    <source>
        <dbReference type="ARBA" id="ARBA00040950"/>
    </source>
</evidence>
<evidence type="ECO:0000256" key="6">
    <source>
        <dbReference type="ARBA" id="ARBA00022846"/>
    </source>
</evidence>
<dbReference type="PANTHER" id="PTHR45973">
    <property type="entry name" value="PROTEIN PHOSPHATASE 1 REGULATORY SUBUNIT SDS22-RELATED"/>
    <property type="match status" value="1"/>
</dbReference>
<dbReference type="InterPro" id="IPR050576">
    <property type="entry name" value="Cilia_flagella_integrity"/>
</dbReference>
<dbReference type="OrthoDB" id="27917at2759"/>
<protein>
    <recommendedName>
        <fullName evidence="11">Dynein axonemal assembly factor 1 homolog</fullName>
    </recommendedName>
    <alternativeName>
        <fullName evidence="13">Dynein regulatory complex subunit 3</fullName>
    </alternativeName>
</protein>
<evidence type="ECO:0000256" key="7">
    <source>
        <dbReference type="ARBA" id="ARBA00023054"/>
    </source>
</evidence>
<feature type="compositionally biased region" description="Polar residues" evidence="14">
    <location>
        <begin position="482"/>
        <end position="491"/>
    </location>
</feature>
<organism evidence="15 16">
    <name type="scientific">Trichogramma brassicae</name>
    <dbReference type="NCBI Taxonomy" id="86971"/>
    <lineage>
        <taxon>Eukaryota</taxon>
        <taxon>Metazoa</taxon>
        <taxon>Ecdysozoa</taxon>
        <taxon>Arthropoda</taxon>
        <taxon>Hexapoda</taxon>
        <taxon>Insecta</taxon>
        <taxon>Pterygota</taxon>
        <taxon>Neoptera</taxon>
        <taxon>Endopterygota</taxon>
        <taxon>Hymenoptera</taxon>
        <taxon>Apocrita</taxon>
        <taxon>Proctotrupomorpha</taxon>
        <taxon>Chalcidoidea</taxon>
        <taxon>Trichogrammatidae</taxon>
        <taxon>Trichogramma</taxon>
    </lineage>
</organism>
<evidence type="ECO:0000256" key="9">
    <source>
        <dbReference type="ARBA" id="ARBA00023212"/>
    </source>
</evidence>
<sequence>MLQTYQPKRHEVVTKELLLSLANEQQPRRKRKRNINSLDQVQEIRLEYRSILKIDCLWPLSNLVKLKLNNNDIEKIENLDSLVHLCELDLSFNKIKKIENLDNLKMIHVLSLYANEIEMVEGLDSMTHLSILSLGKNSIFDLEHVLYLRKFKELQSLQMVGNPCTERSGYTSYLLAFVPQLIYYGYKMISSKQREDAAERHRRALANVLEAEAKKQKELEVVQHQEDKVAQLSKSYVEYLDEDCLFDLMYENDDDGKILAKLNQETEAANAQYRQRFSAVCHELFELGLKEDQKRRAEIDALNSVVEASICAATIKARKIMDSVQSKRAEISVRITQMLREAAISAEDADLDDETIDQIDKLAKQLSNEFHAYVNNVWKKLMREETLLHEQIEVIDDRQDRMLNRLKDWQATFLKNLVDDEIERSRSRILEISHYLNYHRENATVAKILGQQSSQLEHLSEEHEEDLEEDQDEAKEALPGDNDSNVTLIDL</sequence>
<keyword evidence="5" id="KW-0677">Repeat</keyword>
<evidence type="ECO:0000256" key="1">
    <source>
        <dbReference type="ARBA" id="ARBA00003843"/>
    </source>
</evidence>
<keyword evidence="8" id="KW-0969">Cilium</keyword>
<evidence type="ECO:0000256" key="8">
    <source>
        <dbReference type="ARBA" id="ARBA00023069"/>
    </source>
</evidence>
<evidence type="ECO:0000256" key="3">
    <source>
        <dbReference type="ARBA" id="ARBA00022490"/>
    </source>
</evidence>
<keyword evidence="9" id="KW-0206">Cytoskeleton</keyword>
<keyword evidence="16" id="KW-1185">Reference proteome</keyword>
<dbReference type="GO" id="GO:0005929">
    <property type="term" value="C:cilium"/>
    <property type="evidence" value="ECO:0007669"/>
    <property type="project" value="TreeGrafter"/>
</dbReference>
<name>A0A6H5HSY7_9HYME</name>
<comment type="subcellular location">
    <subcellularLocation>
        <location evidence="2">Cytoplasm</location>
        <location evidence="2">Cytoskeleton</location>
        <location evidence="2">Flagellum axoneme</location>
    </subcellularLocation>
</comment>
<comment type="similarity">
    <text evidence="12">Belongs to the DRC3 family.</text>
</comment>
<accession>A0A6H5HSY7</accession>
<evidence type="ECO:0000313" key="16">
    <source>
        <dbReference type="Proteomes" id="UP000479190"/>
    </source>
</evidence>
<evidence type="ECO:0000256" key="4">
    <source>
        <dbReference type="ARBA" id="ARBA00022614"/>
    </source>
</evidence>
<dbReference type="Proteomes" id="UP000479190">
    <property type="component" value="Unassembled WGS sequence"/>
</dbReference>
<evidence type="ECO:0000256" key="14">
    <source>
        <dbReference type="SAM" id="MobiDB-lite"/>
    </source>
</evidence>
<dbReference type="AlphaFoldDB" id="A0A6H5HSY7"/>
<evidence type="ECO:0000256" key="5">
    <source>
        <dbReference type="ARBA" id="ARBA00022737"/>
    </source>
</evidence>
<keyword evidence="4" id="KW-0433">Leucine-rich repeat</keyword>